<dbReference type="OrthoDB" id="570299at2"/>
<name>A0A4R3YEN9_9PROT</name>
<dbReference type="Pfam" id="PF03695">
    <property type="entry name" value="UPF0149"/>
    <property type="match status" value="1"/>
</dbReference>
<reference evidence="1 2" key="1">
    <citation type="submission" date="2019-03" db="EMBL/GenBank/DDBJ databases">
        <title>Genomic Encyclopedia of Type Strains, Phase IV (KMG-IV): sequencing the most valuable type-strain genomes for metagenomic binning, comparative biology and taxonomic classification.</title>
        <authorList>
            <person name="Goeker M."/>
        </authorList>
    </citation>
    <scope>NUCLEOTIDE SEQUENCE [LARGE SCALE GENOMIC DNA]</scope>
    <source>
        <strain evidence="1 2">DSM 100309</strain>
    </source>
</reference>
<dbReference type="Proteomes" id="UP000295367">
    <property type="component" value="Unassembled WGS sequence"/>
</dbReference>
<dbReference type="InterPro" id="IPR011978">
    <property type="entry name" value="YgfB-like"/>
</dbReference>
<sequence>MESKNITEQETDQLEDLLASDIFNNEAMTLDYLQGFLCAVASGPDLIPPSIWIPAALGDSPEYESAAQAETVLDLLMKFYNTIASALQNDEEFDLILYEMDDESEELDYAAWCEAYVYGTQIGEINWIEAAGEFAPDLSEKMEAFFLLSGMLKDDAEKHNEPWLSKKDEEKAIAMAQEDFLSTINDLYRFWQIQRTPQNSITRDAPKVGRNDPCPCGSGKKFKQCCGVEPTLH</sequence>
<dbReference type="PANTHER" id="PTHR33747">
    <property type="entry name" value="UPF0225 PROTEIN SCO1677"/>
    <property type="match status" value="1"/>
</dbReference>
<dbReference type="InterPro" id="IPR036255">
    <property type="entry name" value="YgfB-like_sf"/>
</dbReference>
<dbReference type="Pfam" id="PF02810">
    <property type="entry name" value="SEC-C"/>
    <property type="match status" value="1"/>
</dbReference>
<dbReference type="PANTHER" id="PTHR33747:SF1">
    <property type="entry name" value="ADENYLATE CYCLASE-ASSOCIATED CAP C-TERMINAL DOMAIN-CONTAINING PROTEIN"/>
    <property type="match status" value="1"/>
</dbReference>
<dbReference type="SUPFAM" id="SSF103642">
    <property type="entry name" value="Sec-C motif"/>
    <property type="match status" value="1"/>
</dbReference>
<dbReference type="RefSeq" id="WP_124947451.1">
    <property type="nucleotide sequence ID" value="NZ_BHVT01000073.1"/>
</dbReference>
<proteinExistence type="predicted"/>
<organism evidence="1 2">
    <name type="scientific">Sulfurirhabdus autotrophica</name>
    <dbReference type="NCBI Taxonomy" id="1706046"/>
    <lineage>
        <taxon>Bacteria</taxon>
        <taxon>Pseudomonadati</taxon>
        <taxon>Pseudomonadota</taxon>
        <taxon>Betaproteobacteria</taxon>
        <taxon>Nitrosomonadales</taxon>
        <taxon>Sulfuricellaceae</taxon>
        <taxon>Sulfurirhabdus</taxon>
    </lineage>
</organism>
<dbReference type="Gene3D" id="3.10.450.50">
    <property type="match status" value="1"/>
</dbReference>
<dbReference type="AlphaFoldDB" id="A0A4R3YEN9"/>
<dbReference type="InterPro" id="IPR004027">
    <property type="entry name" value="SEC_C_motif"/>
</dbReference>
<accession>A0A4R3YEN9</accession>
<comment type="caution">
    <text evidence="1">The sequence shown here is derived from an EMBL/GenBank/DDBJ whole genome shotgun (WGS) entry which is preliminary data.</text>
</comment>
<dbReference type="NCBIfam" id="TIGR02292">
    <property type="entry name" value="ygfB_yecA"/>
    <property type="match status" value="1"/>
</dbReference>
<evidence type="ECO:0008006" key="3">
    <source>
        <dbReference type="Google" id="ProtNLM"/>
    </source>
</evidence>
<gene>
    <name evidence="1" type="ORF">EDC63_101611</name>
</gene>
<evidence type="ECO:0000313" key="2">
    <source>
        <dbReference type="Proteomes" id="UP000295367"/>
    </source>
</evidence>
<dbReference type="SUPFAM" id="SSF101327">
    <property type="entry name" value="YgfB-like"/>
    <property type="match status" value="1"/>
</dbReference>
<dbReference type="EMBL" id="SMCO01000001">
    <property type="protein sequence ID" value="TCV90637.1"/>
    <property type="molecule type" value="Genomic_DNA"/>
</dbReference>
<keyword evidence="2" id="KW-1185">Reference proteome</keyword>
<protein>
    <recommendedName>
        <fullName evidence="3">YecA family protein</fullName>
    </recommendedName>
</protein>
<evidence type="ECO:0000313" key="1">
    <source>
        <dbReference type="EMBL" id="TCV90637.1"/>
    </source>
</evidence>